<keyword evidence="1" id="KW-0732">Signal</keyword>
<name>A0A378LXA5_9GAMM</name>
<evidence type="ECO:0000313" key="2">
    <source>
        <dbReference type="EMBL" id="STY31043.1"/>
    </source>
</evidence>
<proteinExistence type="predicted"/>
<feature type="chain" id="PRO_5016838884" evidence="1">
    <location>
        <begin position="21"/>
        <end position="120"/>
    </location>
</feature>
<accession>A0A378LXA5</accession>
<sequence length="120" mass="13700">MLKKIITGTFIFLFSCLAFCMPDAEKTYLANQCHELSLNIEKLTLDQINSCSSIIQEAAKLVEHGGQFILKEYWFNARTNLHRSYRLLKDANQLNCKKALDLSIAQKGIDVILDQIYGLE</sequence>
<evidence type="ECO:0000256" key="1">
    <source>
        <dbReference type="SAM" id="SignalP"/>
    </source>
</evidence>
<evidence type="ECO:0000313" key="3">
    <source>
        <dbReference type="Proteomes" id="UP000255297"/>
    </source>
</evidence>
<protein>
    <submittedName>
        <fullName evidence="2">Uncharacterized protein</fullName>
    </submittedName>
</protein>
<organism evidence="2 3">
    <name type="scientific">Legionella wadsworthii</name>
    <dbReference type="NCBI Taxonomy" id="28088"/>
    <lineage>
        <taxon>Bacteria</taxon>
        <taxon>Pseudomonadati</taxon>
        <taxon>Pseudomonadota</taxon>
        <taxon>Gammaproteobacteria</taxon>
        <taxon>Legionellales</taxon>
        <taxon>Legionellaceae</taxon>
        <taxon>Legionella</taxon>
    </lineage>
</organism>
<dbReference type="OrthoDB" id="5651052at2"/>
<dbReference type="PROSITE" id="PS51257">
    <property type="entry name" value="PROKAR_LIPOPROTEIN"/>
    <property type="match status" value="1"/>
</dbReference>
<dbReference type="AlphaFoldDB" id="A0A378LXA5"/>
<gene>
    <name evidence="2" type="ORF">NCTC11532_02701</name>
</gene>
<feature type="signal peptide" evidence="1">
    <location>
        <begin position="1"/>
        <end position="20"/>
    </location>
</feature>
<keyword evidence="3" id="KW-1185">Reference proteome</keyword>
<dbReference type="RefSeq" id="WP_031563973.1">
    <property type="nucleotide sequence ID" value="NZ_CAAAIS010000009.1"/>
</dbReference>
<reference evidence="2 3" key="1">
    <citation type="submission" date="2018-06" db="EMBL/GenBank/DDBJ databases">
        <authorList>
            <consortium name="Pathogen Informatics"/>
            <person name="Doyle S."/>
        </authorList>
    </citation>
    <scope>NUCLEOTIDE SEQUENCE [LARGE SCALE GENOMIC DNA]</scope>
    <source>
        <strain evidence="2 3">NCTC11532</strain>
    </source>
</reference>
<dbReference type="Proteomes" id="UP000255297">
    <property type="component" value="Unassembled WGS sequence"/>
</dbReference>
<dbReference type="EMBL" id="UGPB01000001">
    <property type="protein sequence ID" value="STY31043.1"/>
    <property type="molecule type" value="Genomic_DNA"/>
</dbReference>
<dbReference type="STRING" id="1122170.GCA_000701265_02952"/>